<dbReference type="OrthoDB" id="7848332at2759"/>
<dbReference type="Proteomes" id="UP000649617">
    <property type="component" value="Unassembled WGS sequence"/>
</dbReference>
<evidence type="ECO:0000313" key="8">
    <source>
        <dbReference type="Proteomes" id="UP000649617"/>
    </source>
</evidence>
<dbReference type="AlphaFoldDB" id="A0A812SRG0"/>
<accession>A0A812SRG0</accession>
<dbReference type="InterPro" id="IPR055135">
    <property type="entry name" value="PRMT_dom"/>
</dbReference>
<feature type="domain" description="Methyltransferase" evidence="5">
    <location>
        <begin position="65"/>
        <end position="161"/>
    </location>
</feature>
<name>A0A812SRG0_SYMPI</name>
<dbReference type="InterPro" id="IPR041698">
    <property type="entry name" value="Methyltransf_25"/>
</dbReference>
<dbReference type="Gene3D" id="3.40.50.150">
    <property type="entry name" value="Vaccinia Virus protein VP39"/>
    <property type="match status" value="1"/>
</dbReference>
<dbReference type="EMBL" id="CAJNIZ010026670">
    <property type="protein sequence ID" value="CAE7494238.1"/>
    <property type="molecule type" value="Genomic_DNA"/>
</dbReference>
<dbReference type="Pfam" id="PF22528">
    <property type="entry name" value="PRMT_C"/>
    <property type="match status" value="1"/>
</dbReference>
<evidence type="ECO:0000256" key="3">
    <source>
        <dbReference type="ARBA" id="ARBA00022691"/>
    </source>
</evidence>
<dbReference type="InterPro" id="IPR029063">
    <property type="entry name" value="SAM-dependent_MTases_sf"/>
</dbReference>
<dbReference type="GO" id="GO:0016274">
    <property type="term" value="F:protein-arginine N-methyltransferase activity"/>
    <property type="evidence" value="ECO:0007669"/>
    <property type="project" value="InterPro"/>
</dbReference>
<dbReference type="Pfam" id="PF13649">
    <property type="entry name" value="Methyltransf_25"/>
    <property type="match status" value="1"/>
</dbReference>
<keyword evidence="8" id="KW-1185">Reference proteome</keyword>
<dbReference type="GO" id="GO:0042054">
    <property type="term" value="F:histone methyltransferase activity"/>
    <property type="evidence" value="ECO:0007669"/>
    <property type="project" value="TreeGrafter"/>
</dbReference>
<comment type="caution">
    <text evidence="7">The sequence shown here is derived from an EMBL/GenBank/DDBJ whole genome shotgun (WGS) entry which is preliminary data.</text>
</comment>
<evidence type="ECO:0000256" key="2">
    <source>
        <dbReference type="ARBA" id="ARBA00022679"/>
    </source>
</evidence>
<dbReference type="Gene3D" id="2.70.160.11">
    <property type="entry name" value="Hnrnp arginine n-methyltransferase1"/>
    <property type="match status" value="1"/>
</dbReference>
<evidence type="ECO:0000256" key="1">
    <source>
        <dbReference type="ARBA" id="ARBA00022603"/>
    </source>
</evidence>
<evidence type="ECO:0000259" key="6">
    <source>
        <dbReference type="Pfam" id="PF22528"/>
    </source>
</evidence>
<dbReference type="PANTHER" id="PTHR11006">
    <property type="entry name" value="PROTEIN ARGININE N-METHYLTRANSFERASE"/>
    <property type="match status" value="1"/>
</dbReference>
<organism evidence="7 8">
    <name type="scientific">Symbiodinium pilosum</name>
    <name type="common">Dinoflagellate</name>
    <dbReference type="NCBI Taxonomy" id="2952"/>
    <lineage>
        <taxon>Eukaryota</taxon>
        <taxon>Sar</taxon>
        <taxon>Alveolata</taxon>
        <taxon>Dinophyceae</taxon>
        <taxon>Suessiales</taxon>
        <taxon>Symbiodiniaceae</taxon>
        <taxon>Symbiodinium</taxon>
    </lineage>
</organism>
<protein>
    <submittedName>
        <fullName evidence="7">PRMT6.1 protein</fullName>
    </submittedName>
</protein>
<gene>
    <name evidence="7" type="primary">PRMT6.1</name>
    <name evidence="7" type="ORF">SPIL2461_LOCUS12746</name>
</gene>
<dbReference type="PROSITE" id="PS51678">
    <property type="entry name" value="SAM_MT_PRMT"/>
    <property type="match status" value="1"/>
</dbReference>
<evidence type="ECO:0000256" key="4">
    <source>
        <dbReference type="PROSITE-ProRule" id="PRU01015"/>
    </source>
</evidence>
<dbReference type="CDD" id="cd02440">
    <property type="entry name" value="AdoMet_MTases"/>
    <property type="match status" value="1"/>
</dbReference>
<dbReference type="GO" id="GO:0032259">
    <property type="term" value="P:methylation"/>
    <property type="evidence" value="ECO:0007669"/>
    <property type="project" value="UniProtKB-KW"/>
</dbReference>
<proteinExistence type="predicted"/>
<keyword evidence="3 4" id="KW-0949">S-adenosyl-L-methionine</keyword>
<dbReference type="InterPro" id="IPR025799">
    <property type="entry name" value="Arg_MeTrfase"/>
</dbReference>
<sequence>MASFSKLLEQRTVPKDKEKDKDDQVYLDSYADLGIHEEMLKDTMRVAAYKAAIDHYASEWQDAMVVDVGAGTGLLSVLCARSARRVVAIEASRLAHFLRQVVDTNVPGTVAVHECLAEELELDDGEKADVIISEWMGYCLLFENMLPSVLSVRDRYLKEGGQMLPSKCRLLMAPLQDSWREEKINFWRSVSGIDMSSLMPLARATFCSAPQHRIVDPKALLGDAFEVLCMDMHTVQSADLERFEADLRVTLPPGSRLDGIVTWFECEFGDAGWQLSTSPSKPATHWKQTVFYFRQAVEGGGGILLTGKTVVERHDEFSRGYRVTFDLKIPGRTSRMEAFELR</sequence>
<feature type="domain" description="Protein arginine N-methyltransferase" evidence="6">
    <location>
        <begin position="169"/>
        <end position="329"/>
    </location>
</feature>
<evidence type="ECO:0000259" key="5">
    <source>
        <dbReference type="Pfam" id="PF13649"/>
    </source>
</evidence>
<evidence type="ECO:0000313" key="7">
    <source>
        <dbReference type="EMBL" id="CAE7494238.1"/>
    </source>
</evidence>
<dbReference type="PANTHER" id="PTHR11006:SF4">
    <property type="entry name" value="PROTEIN ARGININE N-METHYLTRANSFERASE 7"/>
    <property type="match status" value="1"/>
</dbReference>
<dbReference type="SUPFAM" id="SSF53335">
    <property type="entry name" value="S-adenosyl-L-methionine-dependent methyltransferases"/>
    <property type="match status" value="1"/>
</dbReference>
<keyword evidence="2 4" id="KW-0808">Transferase</keyword>
<keyword evidence="1 4" id="KW-0489">Methyltransferase</keyword>
<reference evidence="7" key="1">
    <citation type="submission" date="2021-02" db="EMBL/GenBank/DDBJ databases">
        <authorList>
            <person name="Dougan E. K."/>
            <person name="Rhodes N."/>
            <person name="Thang M."/>
            <person name="Chan C."/>
        </authorList>
    </citation>
    <scope>NUCLEOTIDE SEQUENCE</scope>
</reference>